<comment type="similarity">
    <text evidence="1 9">Belongs to the GHMP kinase family. IspE subfamily.</text>
</comment>
<dbReference type="Pfam" id="PF00288">
    <property type="entry name" value="GHMP_kinases_N"/>
    <property type="match status" value="1"/>
</dbReference>
<organism evidence="12 13">
    <name type="scientific">Gehongia tenuis</name>
    <dbReference type="NCBI Taxonomy" id="2763655"/>
    <lineage>
        <taxon>Bacteria</taxon>
        <taxon>Bacillati</taxon>
        <taxon>Bacillota</taxon>
        <taxon>Clostridia</taxon>
        <taxon>Christensenellales</taxon>
        <taxon>Christensenellaceae</taxon>
        <taxon>Gehongia</taxon>
    </lineage>
</organism>
<evidence type="ECO:0000256" key="9">
    <source>
        <dbReference type="HAMAP-Rule" id="MF_00061"/>
    </source>
</evidence>
<feature type="active site" evidence="9">
    <location>
        <position position="134"/>
    </location>
</feature>
<dbReference type="AlphaFoldDB" id="A0A926D5A7"/>
<feature type="binding site" evidence="9">
    <location>
        <begin position="92"/>
        <end position="102"/>
    </location>
    <ligand>
        <name>ATP</name>
        <dbReference type="ChEBI" id="CHEBI:30616"/>
    </ligand>
</feature>
<keyword evidence="9" id="KW-0414">Isoprene biosynthesis</keyword>
<sequence length="291" mass="31136">MKITLMARAKINWSIDVLGRREDGYHLLDMVMQSIGLWDVLTLESAREDTFCVAGRPVPANGDNLVLKAVALMREASGVSEGVAAELTKTIPVAAGLGGGSADAAAALVGLNRLWKLKYSQERLCELGGRLGADVPFMIRGGLCRAQGVGDELTPLSGGGAFHLVLLKPRKGVSTRLSYGRLRLDRLGRRPRTEALVEALKRGESRRIPELWGNGLEPGSAELCPDILKAKAALVNAGAMGALMCGSGSTVLGLFENGEQARKSAQELRKDWGFSRAVRTQSRGVTVMDEQ</sequence>
<dbReference type="Gene3D" id="3.30.230.10">
    <property type="match status" value="1"/>
</dbReference>
<dbReference type="NCBIfam" id="NF011202">
    <property type="entry name" value="PRK14608.1"/>
    <property type="match status" value="1"/>
</dbReference>
<evidence type="ECO:0000256" key="8">
    <source>
        <dbReference type="ARBA" id="ARBA00032554"/>
    </source>
</evidence>
<dbReference type="SUPFAM" id="SSF55060">
    <property type="entry name" value="GHMP Kinase, C-terminal domain"/>
    <property type="match status" value="1"/>
</dbReference>
<comment type="caution">
    <text evidence="12">The sequence shown here is derived from an EMBL/GenBank/DDBJ whole genome shotgun (WGS) entry which is preliminary data.</text>
</comment>
<comment type="pathway">
    <text evidence="9">Isoprenoid biosynthesis; isopentenyl diphosphate biosynthesis via DXP pathway; isopentenyl diphosphate from 1-deoxy-D-xylulose 5-phosphate: step 3/6.</text>
</comment>
<dbReference type="SUPFAM" id="SSF54211">
    <property type="entry name" value="Ribosomal protein S5 domain 2-like"/>
    <property type="match status" value="1"/>
</dbReference>
<dbReference type="GO" id="GO:0019288">
    <property type="term" value="P:isopentenyl diphosphate biosynthetic process, methylerythritol 4-phosphate pathway"/>
    <property type="evidence" value="ECO:0007669"/>
    <property type="project" value="UniProtKB-UniRule"/>
</dbReference>
<dbReference type="InterPro" id="IPR036554">
    <property type="entry name" value="GHMP_kinase_C_sf"/>
</dbReference>
<name>A0A926D5A7_9FIRM</name>
<reference evidence="12" key="1">
    <citation type="submission" date="2020-08" db="EMBL/GenBank/DDBJ databases">
        <title>Genome public.</title>
        <authorList>
            <person name="Liu C."/>
            <person name="Sun Q."/>
        </authorList>
    </citation>
    <scope>NUCLEOTIDE SEQUENCE</scope>
    <source>
        <strain evidence="12">NSJ-53</strain>
    </source>
</reference>
<dbReference type="InterPro" id="IPR013750">
    <property type="entry name" value="GHMP_kinase_C_dom"/>
</dbReference>
<evidence type="ECO:0000313" key="13">
    <source>
        <dbReference type="Proteomes" id="UP000623172"/>
    </source>
</evidence>
<dbReference type="EMBL" id="JACRSR010000002">
    <property type="protein sequence ID" value="MBC8531712.1"/>
    <property type="molecule type" value="Genomic_DNA"/>
</dbReference>
<evidence type="ECO:0000256" key="4">
    <source>
        <dbReference type="ARBA" id="ARBA00022679"/>
    </source>
</evidence>
<dbReference type="NCBIfam" id="TIGR00154">
    <property type="entry name" value="ispE"/>
    <property type="match status" value="1"/>
</dbReference>
<dbReference type="PANTHER" id="PTHR43527">
    <property type="entry name" value="4-DIPHOSPHOCYTIDYL-2-C-METHYL-D-ERYTHRITOL KINASE, CHLOROPLASTIC"/>
    <property type="match status" value="1"/>
</dbReference>
<evidence type="ECO:0000313" key="12">
    <source>
        <dbReference type="EMBL" id="MBC8531712.1"/>
    </source>
</evidence>
<dbReference type="Pfam" id="PF08544">
    <property type="entry name" value="GHMP_kinases_C"/>
    <property type="match status" value="1"/>
</dbReference>
<evidence type="ECO:0000259" key="10">
    <source>
        <dbReference type="Pfam" id="PF00288"/>
    </source>
</evidence>
<keyword evidence="6 9" id="KW-0418">Kinase</keyword>
<dbReference type="InterPro" id="IPR006204">
    <property type="entry name" value="GHMP_kinase_N_dom"/>
</dbReference>
<keyword evidence="5 9" id="KW-0547">Nucleotide-binding</keyword>
<dbReference type="EC" id="2.7.1.148" evidence="2 9"/>
<dbReference type="InterPro" id="IPR014721">
    <property type="entry name" value="Ribsml_uS5_D2-typ_fold_subgr"/>
</dbReference>
<dbReference type="GO" id="GO:0016114">
    <property type="term" value="P:terpenoid biosynthetic process"/>
    <property type="evidence" value="ECO:0007669"/>
    <property type="project" value="UniProtKB-UniRule"/>
</dbReference>
<keyword evidence="7 9" id="KW-0067">ATP-binding</keyword>
<dbReference type="PIRSF" id="PIRSF010376">
    <property type="entry name" value="IspE"/>
    <property type="match status" value="1"/>
</dbReference>
<feature type="active site" evidence="9">
    <location>
        <position position="10"/>
    </location>
</feature>
<keyword evidence="4 9" id="KW-0808">Transferase</keyword>
<dbReference type="HAMAP" id="MF_00061">
    <property type="entry name" value="IspE"/>
    <property type="match status" value="1"/>
</dbReference>
<evidence type="ECO:0000256" key="5">
    <source>
        <dbReference type="ARBA" id="ARBA00022741"/>
    </source>
</evidence>
<evidence type="ECO:0000259" key="11">
    <source>
        <dbReference type="Pfam" id="PF08544"/>
    </source>
</evidence>
<dbReference type="InterPro" id="IPR004424">
    <property type="entry name" value="IspE"/>
</dbReference>
<proteinExistence type="inferred from homology"/>
<keyword evidence="13" id="KW-1185">Reference proteome</keyword>
<dbReference type="GO" id="GO:0050515">
    <property type="term" value="F:4-(cytidine 5'-diphospho)-2-C-methyl-D-erythritol kinase activity"/>
    <property type="evidence" value="ECO:0007669"/>
    <property type="project" value="UniProtKB-UniRule"/>
</dbReference>
<evidence type="ECO:0000256" key="6">
    <source>
        <dbReference type="ARBA" id="ARBA00022777"/>
    </source>
</evidence>
<comment type="catalytic activity">
    <reaction evidence="9">
        <text>4-CDP-2-C-methyl-D-erythritol + ATP = 4-CDP-2-C-methyl-D-erythritol 2-phosphate + ADP + H(+)</text>
        <dbReference type="Rhea" id="RHEA:18437"/>
        <dbReference type="ChEBI" id="CHEBI:15378"/>
        <dbReference type="ChEBI" id="CHEBI:30616"/>
        <dbReference type="ChEBI" id="CHEBI:57823"/>
        <dbReference type="ChEBI" id="CHEBI:57919"/>
        <dbReference type="ChEBI" id="CHEBI:456216"/>
        <dbReference type="EC" id="2.7.1.148"/>
    </reaction>
</comment>
<dbReference type="InterPro" id="IPR020568">
    <property type="entry name" value="Ribosomal_Su5_D2-typ_SF"/>
</dbReference>
<gene>
    <name evidence="9" type="primary">ispE</name>
    <name evidence="12" type="ORF">H8696_07605</name>
</gene>
<protein>
    <recommendedName>
        <fullName evidence="3 9">4-diphosphocytidyl-2-C-methyl-D-erythritol kinase</fullName>
        <shortName evidence="9">CMK</shortName>
        <ecNumber evidence="2 9">2.7.1.148</ecNumber>
    </recommendedName>
    <alternativeName>
        <fullName evidence="8 9">4-(cytidine-5'-diphospho)-2-C-methyl-D-erythritol kinase</fullName>
    </alternativeName>
</protein>
<evidence type="ECO:0000256" key="1">
    <source>
        <dbReference type="ARBA" id="ARBA00009684"/>
    </source>
</evidence>
<dbReference type="Gene3D" id="3.30.70.890">
    <property type="entry name" value="GHMP kinase, C-terminal domain"/>
    <property type="match status" value="1"/>
</dbReference>
<evidence type="ECO:0000256" key="3">
    <source>
        <dbReference type="ARBA" id="ARBA00017473"/>
    </source>
</evidence>
<dbReference type="RefSeq" id="WP_249316321.1">
    <property type="nucleotide sequence ID" value="NZ_JACRSR010000002.1"/>
</dbReference>
<feature type="domain" description="GHMP kinase N-terminal" evidence="10">
    <location>
        <begin position="64"/>
        <end position="142"/>
    </location>
</feature>
<dbReference type="Proteomes" id="UP000623172">
    <property type="component" value="Unassembled WGS sequence"/>
</dbReference>
<evidence type="ECO:0000256" key="2">
    <source>
        <dbReference type="ARBA" id="ARBA00012052"/>
    </source>
</evidence>
<feature type="domain" description="GHMP kinase C-terminal" evidence="11">
    <location>
        <begin position="208"/>
        <end position="271"/>
    </location>
</feature>
<accession>A0A926D5A7</accession>
<comment type="function">
    <text evidence="9">Catalyzes the phosphorylation of the position 2 hydroxy group of 4-diphosphocytidyl-2C-methyl-D-erythritol.</text>
</comment>
<evidence type="ECO:0000256" key="7">
    <source>
        <dbReference type="ARBA" id="ARBA00022840"/>
    </source>
</evidence>
<dbReference type="GO" id="GO:0005524">
    <property type="term" value="F:ATP binding"/>
    <property type="evidence" value="ECO:0007669"/>
    <property type="project" value="UniProtKB-UniRule"/>
</dbReference>
<dbReference type="PANTHER" id="PTHR43527:SF2">
    <property type="entry name" value="4-DIPHOSPHOCYTIDYL-2-C-METHYL-D-ERYTHRITOL KINASE, CHLOROPLASTIC"/>
    <property type="match status" value="1"/>
</dbReference>